<protein>
    <recommendedName>
        <fullName evidence="2">BZIP domain-containing protein</fullName>
    </recommendedName>
</protein>
<dbReference type="PROSITE" id="PS00036">
    <property type="entry name" value="BZIP_BASIC"/>
    <property type="match status" value="1"/>
</dbReference>
<dbReference type="SUPFAM" id="SSF57959">
    <property type="entry name" value="Leucine zipper domain"/>
    <property type="match status" value="1"/>
</dbReference>
<evidence type="ECO:0000259" key="2">
    <source>
        <dbReference type="PROSITE" id="PS00036"/>
    </source>
</evidence>
<evidence type="ECO:0000256" key="1">
    <source>
        <dbReference type="SAM" id="MobiDB-lite"/>
    </source>
</evidence>
<name>A0A135LMG6_PENPA</name>
<keyword evidence="4" id="KW-1185">Reference proteome</keyword>
<evidence type="ECO:0000313" key="3">
    <source>
        <dbReference type="EMBL" id="KXG50157.1"/>
    </source>
</evidence>
<feature type="domain" description="BZIP" evidence="2">
    <location>
        <begin position="42"/>
        <end position="57"/>
    </location>
</feature>
<dbReference type="Gene3D" id="1.20.5.170">
    <property type="match status" value="1"/>
</dbReference>
<dbReference type="RefSeq" id="XP_040648693.1">
    <property type="nucleotide sequence ID" value="XM_040793838.1"/>
</dbReference>
<comment type="caution">
    <text evidence="3">The sequence shown here is derived from an EMBL/GenBank/DDBJ whole genome shotgun (WGS) entry which is preliminary data.</text>
</comment>
<dbReference type="InterPro" id="IPR004827">
    <property type="entry name" value="bZIP"/>
</dbReference>
<dbReference type="EMBL" id="LHQR01000048">
    <property type="protein sequence ID" value="KXG50157.1"/>
    <property type="molecule type" value="Genomic_DNA"/>
</dbReference>
<dbReference type="GeneID" id="63709138"/>
<evidence type="ECO:0000313" key="4">
    <source>
        <dbReference type="Proteomes" id="UP000070168"/>
    </source>
</evidence>
<dbReference type="InterPro" id="IPR052635">
    <property type="entry name" value="Sec_Metab_Biosynth_Reg"/>
</dbReference>
<feature type="compositionally biased region" description="Basic residues" evidence="1">
    <location>
        <begin position="50"/>
        <end position="60"/>
    </location>
</feature>
<dbReference type="PANTHER" id="PTHR39607:SF1">
    <property type="entry name" value="B-ZIP TRANSCRIPTION FACTOR (EUROFUNG)"/>
    <property type="match status" value="1"/>
</dbReference>
<dbReference type="GO" id="GO:0003700">
    <property type="term" value="F:DNA-binding transcription factor activity"/>
    <property type="evidence" value="ECO:0007669"/>
    <property type="project" value="InterPro"/>
</dbReference>
<feature type="region of interest" description="Disordered" evidence="1">
    <location>
        <begin position="1"/>
        <end position="93"/>
    </location>
</feature>
<accession>A0A135LMG6</accession>
<dbReference type="AlphaFoldDB" id="A0A135LMG6"/>
<dbReference type="Proteomes" id="UP000070168">
    <property type="component" value="Unassembled WGS sequence"/>
</dbReference>
<gene>
    <name evidence="3" type="ORF">PGRI_061240</name>
</gene>
<proteinExistence type="predicted"/>
<sequence>MKRSTEDDDHSSSRDRHSTTRKSSPNADASEDWTKISNSTERRRVQNRIAQRKYRKRLKRRLEELEKQAATSQKQSPAEHDSPKPPPTNTRTKMRASKLILNPKSHISPSPNQIASYEYHTESDAHCQTTCGQECTFPLVESPPTVFPYPSVSLYAVYWGSAYSNSPTYHTKPNDYNEVADSQTEYDDTILPLTPVLYPIDMEYKTIYGEDLDSPFCMFYETMAGIELCQQQQQAQTQGGLRAGLSMANPEEPGPSIRFHSVVKDFNLSRTRWWNRKQLNATKRWDIPEHLGCLWSDLERAFSREAGVQWLVRRVRVESLLLEQLADKINKEGKSFCSLQPAKGESPHWSFQKRIVTSEMEDQELEMEEDTSLTSTNIIDYVLWYGHCWELETNLIVMKPKSQMPHDWVLLQNMARIHRARKLARADAAIYGIMTDGRKWTFMHLSKNSRYTIKVLDWSNQQHQITAQVQDIIGQAVNLYRRHVAARSSLRTPTVHQISDCRIEEITALSFDPIGGSDRKAHTLYVIYEVIELWLSDPYLEAVAQLHYG</sequence>
<dbReference type="PANTHER" id="PTHR39607">
    <property type="entry name" value="XANTHOCILLIN BIOSYNTHESIS CLUSTER TRANSCRIPTION FACTOR XANC-RELATED"/>
    <property type="match status" value="1"/>
</dbReference>
<organism evidence="3 4">
    <name type="scientific">Penicillium patulum</name>
    <name type="common">Penicillium griseofulvum</name>
    <dbReference type="NCBI Taxonomy" id="5078"/>
    <lineage>
        <taxon>Eukaryota</taxon>
        <taxon>Fungi</taxon>
        <taxon>Dikarya</taxon>
        <taxon>Ascomycota</taxon>
        <taxon>Pezizomycotina</taxon>
        <taxon>Eurotiomycetes</taxon>
        <taxon>Eurotiomycetidae</taxon>
        <taxon>Eurotiales</taxon>
        <taxon>Aspergillaceae</taxon>
        <taxon>Penicillium</taxon>
    </lineage>
</organism>
<reference evidence="3 4" key="1">
    <citation type="journal article" date="2016" name="BMC Genomics">
        <title>Genome sequencing and secondary metabolism of the postharvest pathogen Penicillium griseofulvum.</title>
        <authorList>
            <person name="Banani H."/>
            <person name="Marcet-Houben M."/>
            <person name="Ballester A.R."/>
            <person name="Abbruscato P."/>
            <person name="Gonzalez-Candelas L."/>
            <person name="Gabaldon T."/>
            <person name="Spadaro D."/>
        </authorList>
    </citation>
    <scope>NUCLEOTIDE SEQUENCE [LARGE SCALE GENOMIC DNA]</scope>
    <source>
        <strain evidence="3 4">PG3</strain>
    </source>
</reference>
<dbReference type="OrthoDB" id="2103397at2759"/>
<dbReference type="STRING" id="5078.A0A135LMG6"/>
<dbReference type="InterPro" id="IPR046347">
    <property type="entry name" value="bZIP_sf"/>
</dbReference>